<name>A0A9P0AZD5_BRAAE</name>
<dbReference type="SUPFAM" id="SSF103473">
    <property type="entry name" value="MFS general substrate transporter"/>
    <property type="match status" value="1"/>
</dbReference>
<dbReference type="OrthoDB" id="6612291at2759"/>
<dbReference type="InterPro" id="IPR003663">
    <property type="entry name" value="Sugar/inositol_transpt"/>
</dbReference>
<evidence type="ECO:0000313" key="12">
    <source>
        <dbReference type="Proteomes" id="UP001154078"/>
    </source>
</evidence>
<feature type="transmembrane region" description="Helical" evidence="9">
    <location>
        <begin position="91"/>
        <end position="110"/>
    </location>
</feature>
<keyword evidence="6 9" id="KW-1133">Transmembrane helix</keyword>
<dbReference type="Gene3D" id="1.20.1250.20">
    <property type="entry name" value="MFS general substrate transporter like domains"/>
    <property type="match status" value="1"/>
</dbReference>
<evidence type="ECO:0000256" key="3">
    <source>
        <dbReference type="ARBA" id="ARBA00022475"/>
    </source>
</evidence>
<dbReference type="GO" id="GO:0022857">
    <property type="term" value="F:transmembrane transporter activity"/>
    <property type="evidence" value="ECO:0007669"/>
    <property type="project" value="InterPro"/>
</dbReference>
<feature type="transmembrane region" description="Helical" evidence="9">
    <location>
        <begin position="292"/>
        <end position="313"/>
    </location>
</feature>
<feature type="transmembrane region" description="Helical" evidence="9">
    <location>
        <begin position="62"/>
        <end position="79"/>
    </location>
</feature>
<evidence type="ECO:0000256" key="9">
    <source>
        <dbReference type="SAM" id="Phobius"/>
    </source>
</evidence>
<keyword evidence="4" id="KW-0762">Sugar transport</keyword>
<keyword evidence="2" id="KW-0813">Transport</keyword>
<keyword evidence="5 9" id="KW-0812">Transmembrane</keyword>
<dbReference type="Pfam" id="PF00083">
    <property type="entry name" value="Sugar_tr"/>
    <property type="match status" value="1"/>
</dbReference>
<accession>A0A9P0AZD5</accession>
<feature type="domain" description="Major facilitator superfamily (MFS) profile" evidence="10">
    <location>
        <begin position="23"/>
        <end position="421"/>
    </location>
</feature>
<evidence type="ECO:0000256" key="8">
    <source>
        <dbReference type="ARBA" id="ARBA00023180"/>
    </source>
</evidence>
<evidence type="ECO:0000256" key="2">
    <source>
        <dbReference type="ARBA" id="ARBA00022448"/>
    </source>
</evidence>
<evidence type="ECO:0000256" key="6">
    <source>
        <dbReference type="ARBA" id="ARBA00022989"/>
    </source>
</evidence>
<evidence type="ECO:0000256" key="4">
    <source>
        <dbReference type="ARBA" id="ARBA00022597"/>
    </source>
</evidence>
<gene>
    <name evidence="11" type="ORF">MELIAE_LOCUS5163</name>
</gene>
<feature type="transmembrane region" description="Helical" evidence="9">
    <location>
        <begin position="173"/>
        <end position="195"/>
    </location>
</feature>
<dbReference type="InterPro" id="IPR005828">
    <property type="entry name" value="MFS_sugar_transport-like"/>
</dbReference>
<dbReference type="FunFam" id="1.20.1250.20:FF:000218">
    <property type="entry name" value="facilitated trehalose transporter Tret1"/>
    <property type="match status" value="1"/>
</dbReference>
<evidence type="ECO:0000256" key="1">
    <source>
        <dbReference type="ARBA" id="ARBA00004651"/>
    </source>
</evidence>
<sequence>MDKCKNNTGQKQRSYHFYHQLIAALVASLGTLCTGTTLAWPSQIDQKLTNGEMGFSINTNEIGWISSVTSLGAATFSLFIGKICNRFGRKITLITCGVIMLAGWIIIIFAKAVWMLLIGRFISGMACGGLCVIVPLYINEIVEQKIRGSLGGLTQLSISVGILYSNICGYYFSLQVFAITCGFLSIIFVLSTLAMPETPIYFVESKNILGAKTVLFRLRQRELVDEELKELERIVNLDHHLNFVETLKICTSEKALIKAAIIGVALTLFKIFSGIDPLTVYLSVTFSNTKTVLGPNICSIIFATFQVLAGFSQTFVVDKWGRKKLLILSEFVISIALILSGIFLMFKSSTFKDKLPDLFDYVFLAVLCCFNIAFSLGIGPIQWVICSEIFPNEVKTFIFVIKVVPETKDKNYEDIRNELEK</sequence>
<evidence type="ECO:0000256" key="7">
    <source>
        <dbReference type="ARBA" id="ARBA00023136"/>
    </source>
</evidence>
<reference evidence="11" key="1">
    <citation type="submission" date="2021-12" db="EMBL/GenBank/DDBJ databases">
        <authorList>
            <person name="King R."/>
        </authorList>
    </citation>
    <scope>NUCLEOTIDE SEQUENCE</scope>
</reference>
<comment type="subcellular location">
    <subcellularLocation>
        <location evidence="1">Cell membrane</location>
        <topology evidence="1">Multi-pass membrane protein</topology>
    </subcellularLocation>
</comment>
<proteinExistence type="predicted"/>
<dbReference type="InterPro" id="IPR036259">
    <property type="entry name" value="MFS_trans_sf"/>
</dbReference>
<organism evidence="11 12">
    <name type="scientific">Brassicogethes aeneus</name>
    <name type="common">Rape pollen beetle</name>
    <name type="synonym">Meligethes aeneus</name>
    <dbReference type="NCBI Taxonomy" id="1431903"/>
    <lineage>
        <taxon>Eukaryota</taxon>
        <taxon>Metazoa</taxon>
        <taxon>Ecdysozoa</taxon>
        <taxon>Arthropoda</taxon>
        <taxon>Hexapoda</taxon>
        <taxon>Insecta</taxon>
        <taxon>Pterygota</taxon>
        <taxon>Neoptera</taxon>
        <taxon>Endopterygota</taxon>
        <taxon>Coleoptera</taxon>
        <taxon>Polyphaga</taxon>
        <taxon>Cucujiformia</taxon>
        <taxon>Nitidulidae</taxon>
        <taxon>Meligethinae</taxon>
        <taxon>Brassicogethes</taxon>
    </lineage>
</organism>
<dbReference type="InterPro" id="IPR050549">
    <property type="entry name" value="MFS_Trehalose_Transporter"/>
</dbReference>
<dbReference type="PANTHER" id="PTHR48021:SF1">
    <property type="entry name" value="GH07001P-RELATED"/>
    <property type="match status" value="1"/>
</dbReference>
<keyword evidence="3" id="KW-1003">Cell membrane</keyword>
<feature type="transmembrane region" description="Helical" evidence="9">
    <location>
        <begin position="255"/>
        <end position="272"/>
    </location>
</feature>
<dbReference type="PRINTS" id="PR00171">
    <property type="entry name" value="SUGRTRNSPORT"/>
</dbReference>
<feature type="transmembrane region" description="Helical" evidence="9">
    <location>
        <begin position="116"/>
        <end position="138"/>
    </location>
</feature>
<feature type="transmembrane region" description="Helical" evidence="9">
    <location>
        <begin position="358"/>
        <end position="378"/>
    </location>
</feature>
<evidence type="ECO:0000256" key="5">
    <source>
        <dbReference type="ARBA" id="ARBA00022692"/>
    </source>
</evidence>
<protein>
    <recommendedName>
        <fullName evidence="10">Major facilitator superfamily (MFS) profile domain-containing protein</fullName>
    </recommendedName>
</protein>
<dbReference type="Proteomes" id="UP001154078">
    <property type="component" value="Chromosome 3"/>
</dbReference>
<feature type="transmembrane region" description="Helical" evidence="9">
    <location>
        <begin position="325"/>
        <end position="346"/>
    </location>
</feature>
<dbReference type="GO" id="GO:0005886">
    <property type="term" value="C:plasma membrane"/>
    <property type="evidence" value="ECO:0007669"/>
    <property type="project" value="UniProtKB-SubCell"/>
</dbReference>
<evidence type="ECO:0000313" key="11">
    <source>
        <dbReference type="EMBL" id="CAH0553061.1"/>
    </source>
</evidence>
<keyword evidence="7 9" id="KW-0472">Membrane</keyword>
<keyword evidence="12" id="KW-1185">Reference proteome</keyword>
<dbReference type="InterPro" id="IPR005829">
    <property type="entry name" value="Sugar_transporter_CS"/>
</dbReference>
<dbReference type="AlphaFoldDB" id="A0A9P0AZD5"/>
<dbReference type="InterPro" id="IPR020846">
    <property type="entry name" value="MFS_dom"/>
</dbReference>
<dbReference type="PROSITE" id="PS00217">
    <property type="entry name" value="SUGAR_TRANSPORT_2"/>
    <property type="match status" value="1"/>
</dbReference>
<keyword evidence="8" id="KW-0325">Glycoprotein</keyword>
<dbReference type="PANTHER" id="PTHR48021">
    <property type="match status" value="1"/>
</dbReference>
<evidence type="ECO:0000259" key="10">
    <source>
        <dbReference type="PROSITE" id="PS50850"/>
    </source>
</evidence>
<feature type="transmembrane region" description="Helical" evidence="9">
    <location>
        <begin position="150"/>
        <end position="167"/>
    </location>
</feature>
<dbReference type="EMBL" id="OV121134">
    <property type="protein sequence ID" value="CAH0553061.1"/>
    <property type="molecule type" value="Genomic_DNA"/>
</dbReference>
<dbReference type="PROSITE" id="PS50850">
    <property type="entry name" value="MFS"/>
    <property type="match status" value="1"/>
</dbReference>
<feature type="transmembrane region" description="Helical" evidence="9">
    <location>
        <begin position="21"/>
        <end position="42"/>
    </location>
</feature>